<comment type="caution">
    <text evidence="1">The sequence shown here is derived from an EMBL/GenBank/DDBJ whole genome shotgun (WGS) entry which is preliminary data.</text>
</comment>
<organism evidence="1 2">
    <name type="scientific">Melipona bicolor</name>
    <dbReference type="NCBI Taxonomy" id="60889"/>
    <lineage>
        <taxon>Eukaryota</taxon>
        <taxon>Metazoa</taxon>
        <taxon>Ecdysozoa</taxon>
        <taxon>Arthropoda</taxon>
        <taxon>Hexapoda</taxon>
        <taxon>Insecta</taxon>
        <taxon>Pterygota</taxon>
        <taxon>Neoptera</taxon>
        <taxon>Endopterygota</taxon>
        <taxon>Hymenoptera</taxon>
        <taxon>Apocrita</taxon>
        <taxon>Aculeata</taxon>
        <taxon>Apoidea</taxon>
        <taxon>Anthophila</taxon>
        <taxon>Apidae</taxon>
        <taxon>Melipona</taxon>
    </lineage>
</organism>
<sequence length="118" mass="14283">MINCLQLLRDGTSKKKKYRRKMLDGYSTPWSLRLPKRCTRSREHEWKGLDAEEVRYRQSSNILFNDPPKQFEIFLDADRYSRRFAVSLPKTLHANSFATERGFSRFNYPFVFTRRRRV</sequence>
<accession>A0AA40KP49</accession>
<evidence type="ECO:0000313" key="2">
    <source>
        <dbReference type="Proteomes" id="UP001177670"/>
    </source>
</evidence>
<evidence type="ECO:0000313" key="1">
    <source>
        <dbReference type="EMBL" id="KAK1127455.1"/>
    </source>
</evidence>
<dbReference type="EMBL" id="JAHYIQ010000012">
    <property type="protein sequence ID" value="KAK1127455.1"/>
    <property type="molecule type" value="Genomic_DNA"/>
</dbReference>
<dbReference type="AlphaFoldDB" id="A0AA40KP49"/>
<keyword evidence="2" id="KW-1185">Reference proteome</keyword>
<name>A0AA40KP49_9HYME</name>
<reference evidence="1" key="1">
    <citation type="submission" date="2021-10" db="EMBL/GenBank/DDBJ databases">
        <title>Melipona bicolor Genome sequencing and assembly.</title>
        <authorList>
            <person name="Araujo N.S."/>
            <person name="Arias M.C."/>
        </authorList>
    </citation>
    <scope>NUCLEOTIDE SEQUENCE</scope>
    <source>
        <strain evidence="1">USP_2M_L1-L4_2017</strain>
        <tissue evidence="1">Whole body</tissue>
    </source>
</reference>
<gene>
    <name evidence="1" type="ORF">K0M31_003992</name>
</gene>
<protein>
    <submittedName>
        <fullName evidence="1">Uncharacterized protein</fullName>
    </submittedName>
</protein>
<dbReference type="Proteomes" id="UP001177670">
    <property type="component" value="Unassembled WGS sequence"/>
</dbReference>
<proteinExistence type="predicted"/>